<reference evidence="1 2" key="1">
    <citation type="submission" date="2016-10" db="EMBL/GenBank/DDBJ databases">
        <authorList>
            <person name="Varghese N."/>
            <person name="Submissions S."/>
        </authorList>
    </citation>
    <scope>NUCLEOTIDE SEQUENCE [LARGE SCALE GENOMIC DNA]</scope>
    <source>
        <strain evidence="1 2">BS3652</strain>
    </source>
</reference>
<proteinExistence type="predicted"/>
<dbReference type="EMBL" id="FNRS01000001">
    <property type="protein sequence ID" value="SEC53928.1"/>
    <property type="molecule type" value="Genomic_DNA"/>
</dbReference>
<keyword evidence="2" id="KW-1185">Reference proteome</keyword>
<sequence>MIWITVICTVVIVTLLGALINAWRIHLNKNLELH</sequence>
<dbReference type="Proteomes" id="UP000183155">
    <property type="component" value="Unassembled WGS sequence"/>
</dbReference>
<comment type="caution">
    <text evidence="1">The sequence shown here is derived from an EMBL/GenBank/DDBJ whole genome shotgun (WGS) entry which is preliminary data.</text>
</comment>
<evidence type="ECO:0000313" key="2">
    <source>
        <dbReference type="Proteomes" id="UP000183155"/>
    </source>
</evidence>
<accession>A0A1H4TCC7</accession>
<organism evidence="1 2">
    <name type="scientific">Pseudomonas taetrolens</name>
    <dbReference type="NCBI Taxonomy" id="47884"/>
    <lineage>
        <taxon>Bacteria</taxon>
        <taxon>Pseudomonadati</taxon>
        <taxon>Pseudomonadota</taxon>
        <taxon>Gammaproteobacteria</taxon>
        <taxon>Pseudomonadales</taxon>
        <taxon>Pseudomonadaceae</taxon>
        <taxon>Pseudomonas</taxon>
    </lineage>
</organism>
<protein>
    <submittedName>
        <fullName evidence="1">Uncharacterized protein</fullName>
    </submittedName>
</protein>
<gene>
    <name evidence="1" type="ORF">SAMN04490203_2607</name>
</gene>
<evidence type="ECO:0000313" key="1">
    <source>
        <dbReference type="EMBL" id="SEC53928.1"/>
    </source>
</evidence>
<name>A0A1H4TCC7_PSETA</name>